<dbReference type="PATRIC" id="fig|121290.4.peg.3496"/>
<gene>
    <name evidence="1" type="ORF">APY04_0804</name>
</gene>
<dbReference type="Proteomes" id="UP000059074">
    <property type="component" value="Unassembled WGS sequence"/>
</dbReference>
<comment type="caution">
    <text evidence="1">The sequence shown here is derived from an EMBL/GenBank/DDBJ whole genome shotgun (WGS) entry which is preliminary data.</text>
</comment>
<dbReference type="RefSeq" id="WP_068459892.1">
    <property type="nucleotide sequence ID" value="NZ_LMTR01000028.1"/>
</dbReference>
<evidence type="ECO:0000313" key="1">
    <source>
        <dbReference type="EMBL" id="KWT70743.1"/>
    </source>
</evidence>
<evidence type="ECO:0000313" key="2">
    <source>
        <dbReference type="Proteomes" id="UP000059074"/>
    </source>
</evidence>
<protein>
    <submittedName>
        <fullName evidence="1">Uncharacterized protein</fullName>
    </submittedName>
</protein>
<accession>A0A109BL28</accession>
<dbReference type="OrthoDB" id="8479995at2"/>
<sequence>MIYGFDTEDKSTATGALLVYAVYRSRDKTRFKVSLDMWSQIQRFVKDAAKRAKSIPRFIELLSPRLCCGSVQPRWMAVGAQGEIPLTVFSNADGTFSHAIQFAPEAESREFLTRVLAEADTKLVLQRLYQETQWIVMLVRDRLERERPVESKLDIIDAEIV</sequence>
<proteinExistence type="predicted"/>
<dbReference type="EMBL" id="LMTR01000028">
    <property type="protein sequence ID" value="KWT70743.1"/>
    <property type="molecule type" value="Genomic_DNA"/>
</dbReference>
<reference evidence="1 2" key="1">
    <citation type="submission" date="2015-10" db="EMBL/GenBank/DDBJ databases">
        <title>Transcriptomic analysis of a linuron degrading triple-species bacterial consortium.</title>
        <authorList>
            <person name="Albers P."/>
        </authorList>
    </citation>
    <scope>NUCLEOTIDE SEQUENCE [LARGE SCALE GENOMIC DNA]</scope>
    <source>
        <strain evidence="1 2">WDL6</strain>
    </source>
</reference>
<organism evidence="1 2">
    <name type="scientific">Hyphomicrobium sulfonivorans</name>
    <dbReference type="NCBI Taxonomy" id="121290"/>
    <lineage>
        <taxon>Bacteria</taxon>
        <taxon>Pseudomonadati</taxon>
        <taxon>Pseudomonadota</taxon>
        <taxon>Alphaproteobacteria</taxon>
        <taxon>Hyphomicrobiales</taxon>
        <taxon>Hyphomicrobiaceae</taxon>
        <taxon>Hyphomicrobium</taxon>
    </lineage>
</organism>
<name>A0A109BL28_HYPSL</name>
<dbReference type="AlphaFoldDB" id="A0A109BL28"/>
<dbReference type="STRING" id="121290.APY04_0804"/>
<keyword evidence="2" id="KW-1185">Reference proteome</keyword>